<feature type="domain" description="VOC" evidence="1">
    <location>
        <begin position="136"/>
        <end position="258"/>
    </location>
</feature>
<proteinExistence type="predicted"/>
<dbReference type="InterPro" id="IPR052164">
    <property type="entry name" value="Anthracycline_SecMetBiosynth"/>
</dbReference>
<dbReference type="Proteomes" id="UP000634229">
    <property type="component" value="Unassembled WGS sequence"/>
</dbReference>
<gene>
    <name evidence="2" type="ORF">JK363_18590</name>
</gene>
<evidence type="ECO:0000313" key="3">
    <source>
        <dbReference type="Proteomes" id="UP000634229"/>
    </source>
</evidence>
<dbReference type="SUPFAM" id="SSF54593">
    <property type="entry name" value="Glyoxalase/Bleomycin resistance protein/Dihydroxybiphenyl dioxygenase"/>
    <property type="match status" value="2"/>
</dbReference>
<dbReference type="PANTHER" id="PTHR33993">
    <property type="entry name" value="GLYOXALASE-RELATED"/>
    <property type="match status" value="1"/>
</dbReference>
<dbReference type="InterPro" id="IPR004360">
    <property type="entry name" value="Glyas_Fos-R_dOase_dom"/>
</dbReference>
<evidence type="ECO:0000259" key="1">
    <source>
        <dbReference type="PROSITE" id="PS51819"/>
    </source>
</evidence>
<dbReference type="RefSeq" id="WP_201876022.1">
    <property type="nucleotide sequence ID" value="NZ_JAERRF010000009.1"/>
</dbReference>
<dbReference type="Gene3D" id="3.10.180.10">
    <property type="entry name" value="2,3-Dihydroxybiphenyl 1,2-Dioxygenase, domain 1"/>
    <property type="match status" value="2"/>
</dbReference>
<accession>A0ABS1NEW0</accession>
<organism evidence="2 3">
    <name type="scientific">Streptomyces coffeae</name>
    <dbReference type="NCBI Taxonomy" id="621382"/>
    <lineage>
        <taxon>Bacteria</taxon>
        <taxon>Bacillati</taxon>
        <taxon>Actinomycetota</taxon>
        <taxon>Actinomycetes</taxon>
        <taxon>Kitasatosporales</taxon>
        <taxon>Streptomycetaceae</taxon>
        <taxon>Streptomyces</taxon>
    </lineage>
</organism>
<dbReference type="Pfam" id="PF00903">
    <property type="entry name" value="Glyoxalase"/>
    <property type="match status" value="1"/>
</dbReference>
<keyword evidence="3" id="KW-1185">Reference proteome</keyword>
<dbReference type="PROSITE" id="PS51819">
    <property type="entry name" value="VOC"/>
    <property type="match status" value="2"/>
</dbReference>
<dbReference type="InterPro" id="IPR037523">
    <property type="entry name" value="VOC_core"/>
</dbReference>
<dbReference type="InterPro" id="IPR029068">
    <property type="entry name" value="Glyas_Bleomycin-R_OHBP_Dase"/>
</dbReference>
<dbReference type="EMBL" id="JAERRF010000009">
    <property type="protein sequence ID" value="MBL1098631.1"/>
    <property type="molecule type" value="Genomic_DNA"/>
</dbReference>
<feature type="domain" description="VOC" evidence="1">
    <location>
        <begin position="11"/>
        <end position="123"/>
    </location>
</feature>
<name>A0ABS1NEW0_9ACTN</name>
<comment type="caution">
    <text evidence="2">The sequence shown here is derived from an EMBL/GenBank/DDBJ whole genome shotgun (WGS) entry which is preliminary data.</text>
</comment>
<sequence length="258" mass="27080">MTAGGHERPCTPCWVSLTTPSLRETRDFYSAVLGWTWRPGEAAEGLLIALSGGDPMASIGEPGSGLRAAAHWTPFFATSSADDIAARIRERGGTVGVGPLSFGTGRIALASDAHGAVFGFWEGAVFPGWPRDQASAPAWLELRTRDTFAAAVFYGEIFGWTTEDSACTVEYEDGEVVVREAGRRAVAIRGGAVETAPDPQVRPRWCVHFHVADVDAAVTAARAAGGSVDVAPSASPSGTRREAALRDSVGGWFSVTTG</sequence>
<reference evidence="2 3" key="1">
    <citation type="submission" date="2021-01" db="EMBL/GenBank/DDBJ databases">
        <title>WGS of actinomycetes isolated from Thailand.</title>
        <authorList>
            <person name="Thawai C."/>
        </authorList>
    </citation>
    <scope>NUCLEOTIDE SEQUENCE [LARGE SCALE GENOMIC DNA]</scope>
    <source>
        <strain evidence="2 3">CA1R205</strain>
    </source>
</reference>
<dbReference type="PANTHER" id="PTHR33993:SF10">
    <property type="entry name" value="CONSERVED PROTEIN"/>
    <property type="match status" value="1"/>
</dbReference>
<dbReference type="CDD" id="cd07247">
    <property type="entry name" value="SgaA_N_like"/>
    <property type="match status" value="1"/>
</dbReference>
<evidence type="ECO:0000313" key="2">
    <source>
        <dbReference type="EMBL" id="MBL1098631.1"/>
    </source>
</evidence>
<protein>
    <submittedName>
        <fullName evidence="2">VOC family protein</fullName>
    </submittedName>
</protein>